<sequence length="371" mass="41517">MAAGCAVSAQETNADFLIQKTFTDGTKRYTISAQSGQDANANDILTDLTCPGYKEIYSQFSSLLEMVVLSVATMLDATNFTIKDGYGQVVSSRKLMTDAVRLDHFHAYETPSQRRLMTAFSGTDTNSSADINFTFDLHEDNGMFIVFPTPAFYKVSDNGFNHKFESVLPSGINGLEVGFFIQTHDGQLVEPILKPDYVTLMVGTEFNQWMLSSHHLPTVTHAMRMLKIDMMPTQLLIRAWFGKMTLLPSYQHGLGKMDYEAHMNASAHYVQQGHELNHYNLRCAPGRRLTSTKVNPFCYVRSCRTLHPENADDEGCNALCNTHHDIEQSRCYSWCSCGFDGIGNMEWHFCALIPRAKASTPQVAPLNGSKK</sequence>
<name>A0ABN8CX66_9STRA</name>
<dbReference type="PANTHER" id="PTHR40855:SF1">
    <property type="entry name" value="CLAVAMINATE SYNTHASE-LIKE PROTEIN"/>
    <property type="match status" value="1"/>
</dbReference>
<proteinExistence type="predicted"/>
<gene>
    <name evidence="1" type="ORF">PBS001_LOCUS3479</name>
</gene>
<organism evidence="1 2">
    <name type="scientific">Peronospora belbahrii</name>
    <dbReference type="NCBI Taxonomy" id="622444"/>
    <lineage>
        <taxon>Eukaryota</taxon>
        <taxon>Sar</taxon>
        <taxon>Stramenopiles</taxon>
        <taxon>Oomycota</taxon>
        <taxon>Peronosporomycetes</taxon>
        <taxon>Peronosporales</taxon>
        <taxon>Peronosporaceae</taxon>
        <taxon>Peronospora</taxon>
    </lineage>
</organism>
<evidence type="ECO:0000313" key="1">
    <source>
        <dbReference type="EMBL" id="CAH0516841.1"/>
    </source>
</evidence>
<evidence type="ECO:0008006" key="3">
    <source>
        <dbReference type="Google" id="ProtNLM"/>
    </source>
</evidence>
<protein>
    <recommendedName>
        <fullName evidence="3">Apple domain-containing protein</fullName>
    </recommendedName>
</protein>
<accession>A0ABN8CX66</accession>
<evidence type="ECO:0000313" key="2">
    <source>
        <dbReference type="Proteomes" id="UP001158986"/>
    </source>
</evidence>
<reference evidence="1 2" key="1">
    <citation type="submission" date="2021-11" db="EMBL/GenBank/DDBJ databases">
        <authorList>
            <person name="Islam A."/>
            <person name="Islam S."/>
            <person name="Flora M.S."/>
            <person name="Rahman M."/>
            <person name="Ziaur R.M."/>
            <person name="Epstein J.H."/>
            <person name="Hassan M."/>
            <person name="Klassen M."/>
            <person name="Woodard K."/>
            <person name="Webb A."/>
            <person name="Webby R.J."/>
            <person name="El Zowalaty M.E."/>
        </authorList>
    </citation>
    <scope>NUCLEOTIDE SEQUENCE [LARGE SCALE GENOMIC DNA]</scope>
    <source>
        <strain evidence="1">Pbs1</strain>
    </source>
</reference>
<comment type="caution">
    <text evidence="1">The sequence shown here is derived from an EMBL/GenBank/DDBJ whole genome shotgun (WGS) entry which is preliminary data.</text>
</comment>
<dbReference type="Proteomes" id="UP001158986">
    <property type="component" value="Unassembled WGS sequence"/>
</dbReference>
<dbReference type="EMBL" id="CAKLCB010000210">
    <property type="protein sequence ID" value="CAH0516841.1"/>
    <property type="molecule type" value="Genomic_DNA"/>
</dbReference>
<keyword evidence="2" id="KW-1185">Reference proteome</keyword>
<dbReference type="PANTHER" id="PTHR40855">
    <property type="entry name" value="DIOX_N DOMAIN-CONTAINING PROTEIN"/>
    <property type="match status" value="1"/>
</dbReference>